<dbReference type="EMBL" id="QGNW01002445">
    <property type="protein sequence ID" value="RVW19700.1"/>
    <property type="molecule type" value="Genomic_DNA"/>
</dbReference>
<feature type="domain" description="Chromo" evidence="7">
    <location>
        <begin position="821"/>
        <end position="870"/>
    </location>
</feature>
<dbReference type="InterPro" id="IPR041577">
    <property type="entry name" value="RT_RNaseH_2"/>
</dbReference>
<dbReference type="PANTHER" id="PTHR37984:SF5">
    <property type="entry name" value="PROTEIN NYNRIN-LIKE"/>
    <property type="match status" value="1"/>
</dbReference>
<keyword evidence="4" id="KW-0378">Hydrolase</keyword>
<dbReference type="Gene3D" id="3.30.420.10">
    <property type="entry name" value="Ribonuclease H-like superfamily/Ribonuclease H"/>
    <property type="match status" value="1"/>
</dbReference>
<dbReference type="GO" id="GO:0015074">
    <property type="term" value="P:DNA integration"/>
    <property type="evidence" value="ECO:0007669"/>
    <property type="project" value="InterPro"/>
</dbReference>
<keyword evidence="1" id="KW-0808">Transferase</keyword>
<name>A0A438C8Y9_VITVI</name>
<keyword evidence="2" id="KW-0548">Nucleotidyltransferase</keyword>
<dbReference type="SUPFAM" id="SSF56672">
    <property type="entry name" value="DNA/RNA polymerases"/>
    <property type="match status" value="1"/>
</dbReference>
<dbReference type="InterPro" id="IPR001584">
    <property type="entry name" value="Integrase_cat-core"/>
</dbReference>
<evidence type="ECO:0000313" key="9">
    <source>
        <dbReference type="EMBL" id="RVW19700.1"/>
    </source>
</evidence>
<dbReference type="Pfam" id="PF17919">
    <property type="entry name" value="RT_RNaseH_2"/>
    <property type="match status" value="1"/>
</dbReference>
<evidence type="ECO:0000259" key="8">
    <source>
        <dbReference type="PROSITE" id="PS50994"/>
    </source>
</evidence>
<dbReference type="PROSITE" id="PS50013">
    <property type="entry name" value="CHROMO_2"/>
    <property type="match status" value="1"/>
</dbReference>
<dbReference type="CDD" id="cd00303">
    <property type="entry name" value="retropepsin_like"/>
    <property type="match status" value="1"/>
</dbReference>
<evidence type="ECO:0000259" key="7">
    <source>
        <dbReference type="PROSITE" id="PS50013"/>
    </source>
</evidence>
<dbReference type="Proteomes" id="UP000288805">
    <property type="component" value="Unassembled WGS sequence"/>
</dbReference>
<evidence type="ECO:0000256" key="5">
    <source>
        <dbReference type="ARBA" id="ARBA00023268"/>
    </source>
</evidence>
<dbReference type="InterPro" id="IPR056924">
    <property type="entry name" value="SH3_Tf2-1"/>
</dbReference>
<dbReference type="GO" id="GO:0003676">
    <property type="term" value="F:nucleic acid binding"/>
    <property type="evidence" value="ECO:0007669"/>
    <property type="project" value="InterPro"/>
</dbReference>
<sequence>MANDQRLQRLENQVESLSSGQERLLKQMEELVGAMNSRLDLSEEGSVNRNQGPYGLGGAGYVGGLVVRKLAKLDFPRYDGSEDPTLWICRAEQFFEFQGISLEDQVKLAAYHLEKDAQLCLGSEAPTNPTFSSSVCNSNNQWNTSTPSGAKDTNPERILPIRKLSPTELQRRRQQRLCYNCDEKYTMGHKCKKLFFIELEEENEESIEEEYVEETPTISLHALAGVQSPQTMQIHSQIGKTPLTILIDSGSTHNFLHHKFAKIIGLKSERSCLFSVVVANGERLSSLGRCNGVKLFLQDIPIEHEHTNHEKLLSDAMVPLLIEFSELFGAPTGLPHPRSHDHRIPLQLGAGLICVRLYRYPYFQKQKIERLVEEMLSQGYGKIVAPLIDMLRKNAFSWSQKAEEAFELLKQTMMQAPVLALPNFQLLFVVECDASGNGLGAVLMQEQRSIAYFNTVLKGKRFCCPLMKMNLWHLFLRLKYLWEQRIMTEPQQKWLLKLMGYDISIEFKKGKNNMAANALSRKDTQGEFNAISSPLPQWLESIKVENQSHLELQRIHQLHKQGEAIGPWENRNGVIFFKEHIYLPSNSKLIPIILQEIHGIGHEGLYKTLHRVNEIDHQKPVGLLQPLPILTQGTSFNFSLSYHPQTDGQTEAVNRTLEMYLRCFTSSRPKEWVQWVPWAEFCYNTSLHASTRKTPFEVCMEESPPTCFPMFLLQQAQARMKTAYDQGRVEREFVVGDWIYLRLQPYRQNLLALRRSHKLSPRFYGPYLVLERIGLVAYRLDLPPGSKIHPVFHVSILKKQLGTTDKIDSPIPLVSETSTHLQPQPIAVLNSHNNRRKRELLIQWQGLPTTDATWEDEYQLRNKFPDFVCP</sequence>
<dbReference type="Gene3D" id="2.40.50.40">
    <property type="match status" value="1"/>
</dbReference>
<dbReference type="Gene3D" id="3.30.70.270">
    <property type="match status" value="1"/>
</dbReference>
<evidence type="ECO:0000256" key="1">
    <source>
        <dbReference type="ARBA" id="ARBA00022679"/>
    </source>
</evidence>
<organism evidence="9 10">
    <name type="scientific">Vitis vinifera</name>
    <name type="common">Grape</name>
    <dbReference type="NCBI Taxonomy" id="29760"/>
    <lineage>
        <taxon>Eukaryota</taxon>
        <taxon>Viridiplantae</taxon>
        <taxon>Streptophyta</taxon>
        <taxon>Embryophyta</taxon>
        <taxon>Tracheophyta</taxon>
        <taxon>Spermatophyta</taxon>
        <taxon>Magnoliopsida</taxon>
        <taxon>eudicotyledons</taxon>
        <taxon>Gunneridae</taxon>
        <taxon>Pentapetalae</taxon>
        <taxon>rosids</taxon>
        <taxon>Vitales</taxon>
        <taxon>Vitaceae</taxon>
        <taxon>Viteae</taxon>
        <taxon>Vitis</taxon>
    </lineage>
</organism>
<dbReference type="InterPro" id="IPR016197">
    <property type="entry name" value="Chromo-like_dom_sf"/>
</dbReference>
<dbReference type="InterPro" id="IPR021109">
    <property type="entry name" value="Peptidase_aspartic_dom_sf"/>
</dbReference>
<comment type="caution">
    <text evidence="9">The sequence shown here is derived from an EMBL/GenBank/DDBJ whole genome shotgun (WGS) entry which is preliminary data.</text>
</comment>
<dbReference type="SUPFAM" id="SSF54160">
    <property type="entry name" value="Chromo domain-like"/>
    <property type="match status" value="1"/>
</dbReference>
<dbReference type="Pfam" id="PF24626">
    <property type="entry name" value="SH3_Tf2-1"/>
    <property type="match status" value="1"/>
</dbReference>
<gene>
    <name evidence="9" type="primary">Tf2-2_93</name>
    <name evidence="9" type="ORF">CK203_116808</name>
</gene>
<dbReference type="InterPro" id="IPR012337">
    <property type="entry name" value="RNaseH-like_sf"/>
</dbReference>
<dbReference type="InterPro" id="IPR043502">
    <property type="entry name" value="DNA/RNA_pol_sf"/>
</dbReference>
<keyword evidence="5" id="KW-0511">Multifunctional enzyme</keyword>
<keyword evidence="3" id="KW-0540">Nuclease</keyword>
<dbReference type="InterPro" id="IPR043128">
    <property type="entry name" value="Rev_trsase/Diguanyl_cyclase"/>
</dbReference>
<reference evidence="9 10" key="1">
    <citation type="journal article" date="2018" name="PLoS Genet.">
        <title>Population sequencing reveals clonal diversity and ancestral inbreeding in the grapevine cultivar Chardonnay.</title>
        <authorList>
            <person name="Roach M.J."/>
            <person name="Johnson D.L."/>
            <person name="Bohlmann J."/>
            <person name="van Vuuren H.J."/>
            <person name="Jones S.J."/>
            <person name="Pretorius I.S."/>
            <person name="Schmidt S.A."/>
            <person name="Borneman A.R."/>
        </authorList>
    </citation>
    <scope>NUCLEOTIDE SEQUENCE [LARGE SCALE GENOMIC DNA]</scope>
    <source>
        <strain evidence="10">cv. Chardonnay</strain>
        <tissue evidence="9">Leaf</tissue>
    </source>
</reference>
<proteinExistence type="predicted"/>
<protein>
    <submittedName>
        <fullName evidence="9">Transposon Tf2-2 polyprotein</fullName>
    </submittedName>
</protein>
<evidence type="ECO:0000256" key="4">
    <source>
        <dbReference type="ARBA" id="ARBA00022759"/>
    </source>
</evidence>
<evidence type="ECO:0000256" key="6">
    <source>
        <dbReference type="SAM" id="MobiDB-lite"/>
    </source>
</evidence>
<dbReference type="InterPro" id="IPR036397">
    <property type="entry name" value="RNaseH_sf"/>
</dbReference>
<dbReference type="InterPro" id="IPR050951">
    <property type="entry name" value="Retrovirus_Pol_polyprotein"/>
</dbReference>
<accession>A0A438C8Y9</accession>
<feature type="domain" description="Integrase catalytic" evidence="8">
    <location>
        <begin position="633"/>
        <end position="703"/>
    </location>
</feature>
<feature type="region of interest" description="Disordered" evidence="6">
    <location>
        <begin position="132"/>
        <end position="156"/>
    </location>
</feature>
<dbReference type="PROSITE" id="PS50994">
    <property type="entry name" value="INTEGRASE"/>
    <property type="match status" value="1"/>
</dbReference>
<feature type="compositionally biased region" description="Polar residues" evidence="6">
    <location>
        <begin position="132"/>
        <end position="148"/>
    </location>
</feature>
<evidence type="ECO:0000313" key="10">
    <source>
        <dbReference type="Proteomes" id="UP000288805"/>
    </source>
</evidence>
<evidence type="ECO:0000256" key="3">
    <source>
        <dbReference type="ARBA" id="ARBA00022722"/>
    </source>
</evidence>
<dbReference type="Gene3D" id="2.40.70.10">
    <property type="entry name" value="Acid Proteases"/>
    <property type="match status" value="1"/>
</dbReference>
<keyword evidence="4" id="KW-0255">Endonuclease</keyword>
<dbReference type="SUPFAM" id="SSF53098">
    <property type="entry name" value="Ribonuclease H-like"/>
    <property type="match status" value="1"/>
</dbReference>
<dbReference type="Pfam" id="PF08284">
    <property type="entry name" value="RVP_2"/>
    <property type="match status" value="1"/>
</dbReference>
<dbReference type="GO" id="GO:0016779">
    <property type="term" value="F:nucleotidyltransferase activity"/>
    <property type="evidence" value="ECO:0007669"/>
    <property type="project" value="UniProtKB-KW"/>
</dbReference>
<evidence type="ECO:0000256" key="2">
    <source>
        <dbReference type="ARBA" id="ARBA00022695"/>
    </source>
</evidence>
<dbReference type="PANTHER" id="PTHR37984">
    <property type="entry name" value="PROTEIN CBG26694"/>
    <property type="match status" value="1"/>
</dbReference>
<dbReference type="InterPro" id="IPR000953">
    <property type="entry name" value="Chromo/chromo_shadow_dom"/>
</dbReference>
<dbReference type="AlphaFoldDB" id="A0A438C8Y9"/>
<dbReference type="GO" id="GO:0004519">
    <property type="term" value="F:endonuclease activity"/>
    <property type="evidence" value="ECO:0007669"/>
    <property type="project" value="UniProtKB-KW"/>
</dbReference>